<proteinExistence type="predicted"/>
<dbReference type="InterPro" id="IPR018114">
    <property type="entry name" value="TRYPSIN_HIS"/>
</dbReference>
<dbReference type="InterPro" id="IPR035914">
    <property type="entry name" value="Sperma_CUB_dom_sf"/>
</dbReference>
<evidence type="ECO:0000256" key="12">
    <source>
        <dbReference type="ARBA" id="ARBA00067130"/>
    </source>
</evidence>
<feature type="domain" description="CUB" evidence="17">
    <location>
        <begin position="971"/>
        <end position="1085"/>
    </location>
</feature>
<dbReference type="Proteomes" id="UP000297703">
    <property type="component" value="Unassembled WGS sequence"/>
</dbReference>
<feature type="domain" description="Peptidase S1" evidence="18">
    <location>
        <begin position="430"/>
        <end position="668"/>
    </location>
</feature>
<dbReference type="SMART" id="SM00020">
    <property type="entry name" value="Tryp_SPc"/>
    <property type="match status" value="3"/>
</dbReference>
<evidence type="ECO:0000313" key="20">
    <source>
        <dbReference type="Proteomes" id="UP000297703"/>
    </source>
</evidence>
<evidence type="ECO:0000256" key="13">
    <source>
        <dbReference type="ARBA" id="ARBA00078807"/>
    </source>
</evidence>
<keyword evidence="6 16" id="KW-0378">Hydrolase</keyword>
<evidence type="ECO:0000256" key="14">
    <source>
        <dbReference type="ARBA" id="ARBA00079711"/>
    </source>
</evidence>
<reference evidence="19 20" key="1">
    <citation type="submission" date="2019-04" db="EMBL/GenBank/DDBJ databases">
        <title>Draft genome of the big-headed turtle Platysternon megacephalum.</title>
        <authorList>
            <person name="Gong S."/>
        </authorList>
    </citation>
    <scope>NUCLEOTIDE SEQUENCE [LARGE SCALE GENOMIC DNA]</scope>
    <source>
        <strain evidence="19">DO16091913</strain>
        <tissue evidence="19">Muscle</tissue>
    </source>
</reference>
<evidence type="ECO:0000256" key="2">
    <source>
        <dbReference type="ARBA" id="ARBA00004613"/>
    </source>
</evidence>
<evidence type="ECO:0000256" key="3">
    <source>
        <dbReference type="ARBA" id="ARBA00022525"/>
    </source>
</evidence>
<evidence type="ECO:0000256" key="1">
    <source>
        <dbReference type="ARBA" id="ARBA00004398"/>
    </source>
</evidence>
<dbReference type="Gene3D" id="2.40.10.10">
    <property type="entry name" value="Trypsin-like serine proteases"/>
    <property type="match status" value="3"/>
</dbReference>
<dbReference type="PROSITE" id="PS01180">
    <property type="entry name" value="CUB"/>
    <property type="match status" value="4"/>
</dbReference>
<accession>A0A4D9DWH6</accession>
<comment type="caution">
    <text evidence="15">Lacks conserved residue(s) required for the propagation of feature annotation.</text>
</comment>
<dbReference type="Gene3D" id="2.60.120.290">
    <property type="entry name" value="Spermadhesin, CUB domain"/>
    <property type="match status" value="4"/>
</dbReference>
<evidence type="ECO:0000259" key="18">
    <source>
        <dbReference type="PROSITE" id="PS50240"/>
    </source>
</evidence>
<comment type="subcellular location">
    <subcellularLocation>
        <location evidence="1">Cytoplasmic vesicle</location>
        <location evidence="1">Secretory vesicle</location>
    </subcellularLocation>
    <subcellularLocation>
        <location evidence="2">Secreted</location>
    </subcellularLocation>
</comment>
<evidence type="ECO:0000256" key="9">
    <source>
        <dbReference type="ARBA" id="ARBA00023157"/>
    </source>
</evidence>
<dbReference type="GO" id="GO:0005576">
    <property type="term" value="C:extracellular region"/>
    <property type="evidence" value="ECO:0007669"/>
    <property type="project" value="UniProtKB-SubCell"/>
</dbReference>
<evidence type="ECO:0000256" key="15">
    <source>
        <dbReference type="PROSITE-ProRule" id="PRU00059"/>
    </source>
</evidence>
<evidence type="ECO:0000256" key="4">
    <source>
        <dbReference type="ARBA" id="ARBA00022670"/>
    </source>
</evidence>
<sequence length="1364" mass="149558">MLKIYLSLNHPAWGYGTLVSLKLGRFHFCGGSLIQEDVVVTAAHCVYTLEQKLVKNLIVTVGEHNLRKADEQEQNIPVSQVIVHPDFNRLGYMHSDIALLYLKYRVKYGHRVQPICLPHKDDKFEAGTLCVASGWGRVSEAGELSNVLQEVELPIIDRGTCSALLKQMNLPPVVSSMLCAGFPDGGKDACKGDSGGPLVCRRASGIWTLAGITSWGVGCARGWDVLEKSISERGSPGIFSNVAELMDFITQNIIPAAEPDHLPQHFPEGCSSHGMLVFGESGRIQYPQPSESNYLDNSLCVWNIIVPEDKIILIQFTRLDIESQIMCDHDYVSFYSDKRELIGKICGDVLPTPLLIDSNRAMVTLVSDGSNTGSGFEFTFTAIHKESEAAEETESVVAEPIVLQTTTPKHIPLDVCGFPPFSPQWLSGRVVGGEEACPHCWPWQAGLQFLGDHQCGGVVISPTWVLTAAHCIQSTNRPLHWTVIVGDHDRILKESTEQVRKVKTIVVHPDFDTVSYDSDIALIQLDVPLEYNTVVRPICLPSSTQPLSSSVLCTMTGWGSTQEADGSLASRLQQTQVPILESEVCEKNYYFNHPGGITARMLCAGFASSGGQDSCQGDSGGPLVCYNEKEPFILYGIISWGVGCARPKKPGVYTRVRVFLDWIKSTIREIEPNALQVSNNGHETLTQTPMKRPTKLTGAAYRQECPSEVELTEPRGFFSSPCSSGYMGNLNCSWVLRMSPRGMAKLTVKHLSIPASWNCQVELLGIYEESQSGRKVVAELCGVLQSPRTFLSPGPVVKVVFHSLTLSAFGIEYMVFRVQGPKIGKTVKRPKDVNQELSRCRDVILTDPEGLIQSPGYPHGYPNATSCHWRIVAPLRSVIRLDFLAFWTEKTLSGCHGQLMVYEGFEPSKELIGNFCGEISLYPLKSDGPVVTLTFMSSAEVATKGFVLTYSFHDLQPGSALGKLKAAEKGCPVLDLIPVGSAEITSPNYPNTYPNMLNCTWTVYSTSGNRLKAVIRDLVTENARDCIWDSLNIYDGPNHSSGLLASLCGQKKSLSLLSSSSYLTLHFKTDRSVGNRGFKILFEEVNQWPAQKSRSGIELESKYKCGVPVVDPFPVDKSEMNVKAVREDPGKPRVVGGSPAPQMSWPWLVSLQYENEHFCGGSLIAEKWILTAGHCNFSAQTDRIVLGKTYLLPNIKGNNPVLVKAVHTHYNFSGFPSSNDLSLLELEKPIKLGDSIAIICLPDRDEVISIDARCLTAGWGATEPGKDEYSIRLQQTNIPLLSNEACVSYWGQDIKNTNICGGAAGATACSGDSGGPLICIINGYYKLIGIVSWGSDNCHPKSPTVYTRISAYRDWISSVTNGKV</sequence>
<evidence type="ECO:0000313" key="19">
    <source>
        <dbReference type="EMBL" id="TFK00708.1"/>
    </source>
</evidence>
<keyword evidence="8" id="KW-0865">Zymogen</keyword>
<feature type="domain" description="CUB" evidence="17">
    <location>
        <begin position="705"/>
        <end position="816"/>
    </location>
</feature>
<dbReference type="GO" id="GO:0004252">
    <property type="term" value="F:serine-type endopeptidase activity"/>
    <property type="evidence" value="ECO:0007669"/>
    <property type="project" value="InterPro"/>
</dbReference>
<comment type="function">
    <text evidence="11">Cleaves peptide substrates after methionine, leucine, and norleucine. Physiological substrates include EZR, alpha-tubulins and the apoptosis inhibitor BIRC5/Survivin. Promotes caspase activation and subsequent apoptosis of target cells.</text>
</comment>
<dbReference type="SUPFAM" id="SSF49854">
    <property type="entry name" value="Spermadhesin, CUB domain"/>
    <property type="match status" value="4"/>
</dbReference>
<dbReference type="PROSITE" id="PS00135">
    <property type="entry name" value="TRYPSIN_SER"/>
    <property type="match status" value="3"/>
</dbReference>
<evidence type="ECO:0000256" key="5">
    <source>
        <dbReference type="ARBA" id="ARBA00022729"/>
    </source>
</evidence>
<evidence type="ECO:0000259" key="17">
    <source>
        <dbReference type="PROSITE" id="PS01180"/>
    </source>
</evidence>
<dbReference type="GO" id="GO:0006508">
    <property type="term" value="P:proteolysis"/>
    <property type="evidence" value="ECO:0007669"/>
    <property type="project" value="UniProtKB-KW"/>
</dbReference>
<evidence type="ECO:0000256" key="7">
    <source>
        <dbReference type="ARBA" id="ARBA00022825"/>
    </source>
</evidence>
<evidence type="ECO:0000256" key="11">
    <source>
        <dbReference type="ARBA" id="ARBA00054080"/>
    </source>
</evidence>
<protein>
    <recommendedName>
        <fullName evidence="12">Granzyme M</fullName>
    </recommendedName>
    <alternativeName>
        <fullName evidence="13">Met-ase</fullName>
    </alternativeName>
    <alternativeName>
        <fullName evidence="14">Natural killer cell granular protease</fullName>
    </alternativeName>
</protein>
<evidence type="ECO:0000256" key="10">
    <source>
        <dbReference type="ARBA" id="ARBA00023329"/>
    </source>
</evidence>
<evidence type="ECO:0000256" key="16">
    <source>
        <dbReference type="RuleBase" id="RU363034"/>
    </source>
</evidence>
<keyword evidence="4 16" id="KW-0645">Protease</keyword>
<reference evidence="19 20" key="2">
    <citation type="submission" date="2019-04" db="EMBL/GenBank/DDBJ databases">
        <title>The genome sequence of big-headed turtle.</title>
        <authorList>
            <person name="Gong S."/>
        </authorList>
    </citation>
    <scope>NUCLEOTIDE SEQUENCE [LARGE SCALE GENOMIC DNA]</scope>
    <source>
        <strain evidence="19">DO16091913</strain>
        <tissue evidence="19">Muscle</tissue>
    </source>
</reference>
<feature type="disulfide bond" evidence="15">
    <location>
        <begin position="705"/>
        <end position="732"/>
    </location>
</feature>
<dbReference type="GO" id="GO:0009566">
    <property type="term" value="P:fertilization"/>
    <property type="evidence" value="ECO:0007669"/>
    <property type="project" value="UniProtKB-ARBA"/>
</dbReference>
<dbReference type="PROSITE" id="PS00134">
    <property type="entry name" value="TRYPSIN_HIS"/>
    <property type="match status" value="3"/>
</dbReference>
<dbReference type="InterPro" id="IPR033116">
    <property type="entry name" value="TRYPSIN_SER"/>
</dbReference>
<feature type="domain" description="Peptidase S1" evidence="18">
    <location>
        <begin position="1134"/>
        <end position="1361"/>
    </location>
</feature>
<dbReference type="PANTHER" id="PTHR24252:SF18">
    <property type="entry name" value="OVOCHYMASE 1"/>
    <property type="match status" value="1"/>
</dbReference>
<comment type="caution">
    <text evidence="19">The sequence shown here is derived from an EMBL/GenBank/DDBJ whole genome shotgun (WGS) entry which is preliminary data.</text>
</comment>
<dbReference type="STRING" id="55544.A0A4D9DWH6"/>
<dbReference type="InterPro" id="IPR043504">
    <property type="entry name" value="Peptidase_S1_PA_chymotrypsin"/>
</dbReference>
<keyword evidence="3" id="KW-0964">Secreted</keyword>
<keyword evidence="10" id="KW-0968">Cytoplasmic vesicle</keyword>
<feature type="domain" description="CUB" evidence="17">
    <location>
        <begin position="840"/>
        <end position="953"/>
    </location>
</feature>
<dbReference type="Pfam" id="PF00089">
    <property type="entry name" value="Trypsin"/>
    <property type="match status" value="3"/>
</dbReference>
<dbReference type="SUPFAM" id="SSF50494">
    <property type="entry name" value="Trypsin-like serine proteases"/>
    <property type="match status" value="3"/>
</dbReference>
<feature type="domain" description="Peptidase S1" evidence="18">
    <location>
        <begin position="1"/>
        <end position="254"/>
    </location>
</feature>
<dbReference type="InterPro" id="IPR009003">
    <property type="entry name" value="Peptidase_S1_PA"/>
</dbReference>
<keyword evidence="20" id="KW-1185">Reference proteome</keyword>
<organism evidence="19 20">
    <name type="scientific">Platysternon megacephalum</name>
    <name type="common">big-headed turtle</name>
    <dbReference type="NCBI Taxonomy" id="55544"/>
    <lineage>
        <taxon>Eukaryota</taxon>
        <taxon>Metazoa</taxon>
        <taxon>Chordata</taxon>
        <taxon>Craniata</taxon>
        <taxon>Vertebrata</taxon>
        <taxon>Euteleostomi</taxon>
        <taxon>Archelosauria</taxon>
        <taxon>Testudinata</taxon>
        <taxon>Testudines</taxon>
        <taxon>Cryptodira</taxon>
        <taxon>Durocryptodira</taxon>
        <taxon>Testudinoidea</taxon>
        <taxon>Platysternidae</taxon>
        <taxon>Platysternon</taxon>
    </lineage>
</organism>
<gene>
    <name evidence="19" type="ORF">DR999_PMT17139</name>
</gene>
<evidence type="ECO:0000256" key="8">
    <source>
        <dbReference type="ARBA" id="ARBA00023145"/>
    </source>
</evidence>
<dbReference type="PRINTS" id="PR00722">
    <property type="entry name" value="CHYMOTRYPSIN"/>
</dbReference>
<feature type="disulfide bond" evidence="15">
    <location>
        <begin position="840"/>
        <end position="867"/>
    </location>
</feature>
<feature type="domain" description="CUB" evidence="17">
    <location>
        <begin position="270"/>
        <end position="383"/>
    </location>
</feature>
<dbReference type="FunFam" id="2.40.10.10:FF:000003">
    <property type="entry name" value="Transmembrane serine protease 3"/>
    <property type="match status" value="2"/>
</dbReference>
<evidence type="ECO:0000256" key="6">
    <source>
        <dbReference type="ARBA" id="ARBA00022801"/>
    </source>
</evidence>
<dbReference type="PANTHER" id="PTHR24252">
    <property type="entry name" value="ACROSIN-RELATED"/>
    <property type="match status" value="1"/>
</dbReference>
<dbReference type="SMART" id="SM00042">
    <property type="entry name" value="CUB"/>
    <property type="match status" value="4"/>
</dbReference>
<dbReference type="InterPro" id="IPR000859">
    <property type="entry name" value="CUB_dom"/>
</dbReference>
<dbReference type="EMBL" id="QXTE01000259">
    <property type="protein sequence ID" value="TFK00708.1"/>
    <property type="molecule type" value="Genomic_DNA"/>
</dbReference>
<keyword evidence="7 16" id="KW-0720">Serine protease</keyword>
<dbReference type="InterPro" id="IPR001254">
    <property type="entry name" value="Trypsin_dom"/>
</dbReference>
<dbReference type="Pfam" id="PF00431">
    <property type="entry name" value="CUB"/>
    <property type="match status" value="4"/>
</dbReference>
<dbReference type="PROSITE" id="PS50240">
    <property type="entry name" value="TRYPSIN_DOM"/>
    <property type="match status" value="3"/>
</dbReference>
<dbReference type="GO" id="GO:0030133">
    <property type="term" value="C:transport vesicle"/>
    <property type="evidence" value="ECO:0007669"/>
    <property type="project" value="UniProtKB-SubCell"/>
</dbReference>
<dbReference type="CDD" id="cd00190">
    <property type="entry name" value="Tryp_SPc"/>
    <property type="match status" value="3"/>
</dbReference>
<dbReference type="CDD" id="cd00041">
    <property type="entry name" value="CUB"/>
    <property type="match status" value="4"/>
</dbReference>
<keyword evidence="9 15" id="KW-1015">Disulfide bond</keyword>
<dbReference type="FunFam" id="2.60.120.290:FF:000005">
    <property type="entry name" value="Procollagen C-endopeptidase enhancer 1"/>
    <property type="match status" value="3"/>
</dbReference>
<dbReference type="OrthoDB" id="6380398at2759"/>
<name>A0A4D9DWH6_9SAUR</name>
<dbReference type="InterPro" id="IPR001314">
    <property type="entry name" value="Peptidase_S1A"/>
</dbReference>
<dbReference type="FunFam" id="2.40.10.10:FF:000146">
    <property type="entry name" value="Serine protease 53"/>
    <property type="match status" value="1"/>
</dbReference>
<keyword evidence="5" id="KW-0732">Signal</keyword>